<evidence type="ECO:0000256" key="4">
    <source>
        <dbReference type="ARBA" id="ARBA00022692"/>
    </source>
</evidence>
<comment type="caution">
    <text evidence="14">The sequence shown here is derived from an EMBL/GenBank/DDBJ whole genome shotgun (WGS) entry which is preliminary data.</text>
</comment>
<evidence type="ECO:0000313" key="14">
    <source>
        <dbReference type="EMBL" id="GAA4015923.1"/>
    </source>
</evidence>
<name>A0ABP7SSG0_9SPHN</name>
<organism evidence="14 15">
    <name type="scientific">Sphingomonas swuensis</name>
    <dbReference type="NCBI Taxonomy" id="977800"/>
    <lineage>
        <taxon>Bacteria</taxon>
        <taxon>Pseudomonadati</taxon>
        <taxon>Pseudomonadota</taxon>
        <taxon>Alphaproteobacteria</taxon>
        <taxon>Sphingomonadales</taxon>
        <taxon>Sphingomonadaceae</taxon>
        <taxon>Sphingomonas</taxon>
    </lineage>
</organism>
<reference evidence="15" key="1">
    <citation type="journal article" date="2019" name="Int. J. Syst. Evol. Microbiol.">
        <title>The Global Catalogue of Microorganisms (GCM) 10K type strain sequencing project: providing services to taxonomists for standard genome sequencing and annotation.</title>
        <authorList>
            <consortium name="The Broad Institute Genomics Platform"/>
            <consortium name="The Broad Institute Genome Sequencing Center for Infectious Disease"/>
            <person name="Wu L."/>
            <person name="Ma J."/>
        </authorList>
    </citation>
    <scope>NUCLEOTIDE SEQUENCE [LARGE SCALE GENOMIC DNA]</scope>
    <source>
        <strain evidence="15">JCM 17563</strain>
    </source>
</reference>
<feature type="compositionally biased region" description="Polar residues" evidence="10">
    <location>
        <begin position="61"/>
        <end position="74"/>
    </location>
</feature>
<evidence type="ECO:0000259" key="12">
    <source>
        <dbReference type="Pfam" id="PF00593"/>
    </source>
</evidence>
<keyword evidence="4 8" id="KW-0812">Transmembrane</keyword>
<dbReference type="InterPro" id="IPR036942">
    <property type="entry name" value="Beta-barrel_TonB_sf"/>
</dbReference>
<feature type="domain" description="TonB-dependent receptor-like beta-barrel" evidence="12">
    <location>
        <begin position="471"/>
        <end position="994"/>
    </location>
</feature>
<evidence type="ECO:0000259" key="13">
    <source>
        <dbReference type="Pfam" id="PF07715"/>
    </source>
</evidence>
<dbReference type="PROSITE" id="PS52016">
    <property type="entry name" value="TONB_DEPENDENT_REC_3"/>
    <property type="match status" value="1"/>
</dbReference>
<evidence type="ECO:0000256" key="2">
    <source>
        <dbReference type="ARBA" id="ARBA00022448"/>
    </source>
</evidence>
<gene>
    <name evidence="14" type="ORF">GCM10022280_13450</name>
</gene>
<dbReference type="SUPFAM" id="SSF56935">
    <property type="entry name" value="Porins"/>
    <property type="match status" value="1"/>
</dbReference>
<dbReference type="Proteomes" id="UP001500235">
    <property type="component" value="Unassembled WGS sequence"/>
</dbReference>
<dbReference type="InterPro" id="IPR039426">
    <property type="entry name" value="TonB-dep_rcpt-like"/>
</dbReference>
<keyword evidence="7 8" id="KW-0998">Cell outer membrane</keyword>
<evidence type="ECO:0000256" key="7">
    <source>
        <dbReference type="ARBA" id="ARBA00023237"/>
    </source>
</evidence>
<feature type="domain" description="TonB-dependent receptor plug" evidence="13">
    <location>
        <begin position="93"/>
        <end position="212"/>
    </location>
</feature>
<evidence type="ECO:0000256" key="11">
    <source>
        <dbReference type="SAM" id="SignalP"/>
    </source>
</evidence>
<keyword evidence="15" id="KW-1185">Reference proteome</keyword>
<comment type="subcellular location">
    <subcellularLocation>
        <location evidence="1 8">Cell outer membrane</location>
        <topology evidence="1 8">Multi-pass membrane protein</topology>
    </subcellularLocation>
</comment>
<dbReference type="Gene3D" id="2.40.170.20">
    <property type="entry name" value="TonB-dependent receptor, beta-barrel domain"/>
    <property type="match status" value="1"/>
</dbReference>
<protein>
    <submittedName>
        <fullName evidence="14">TonB-dependent receptor</fullName>
    </submittedName>
</protein>
<evidence type="ECO:0000256" key="9">
    <source>
        <dbReference type="RuleBase" id="RU003357"/>
    </source>
</evidence>
<dbReference type="PANTHER" id="PTHR47234">
    <property type="match status" value="1"/>
</dbReference>
<feature type="region of interest" description="Disordered" evidence="10">
    <location>
        <begin position="29"/>
        <end position="77"/>
    </location>
</feature>
<evidence type="ECO:0000313" key="15">
    <source>
        <dbReference type="Proteomes" id="UP001500235"/>
    </source>
</evidence>
<dbReference type="Gene3D" id="2.170.130.10">
    <property type="entry name" value="TonB-dependent receptor, plug domain"/>
    <property type="match status" value="1"/>
</dbReference>
<evidence type="ECO:0000256" key="10">
    <source>
        <dbReference type="SAM" id="MobiDB-lite"/>
    </source>
</evidence>
<keyword evidence="6 8" id="KW-0472">Membrane</keyword>
<dbReference type="InterPro" id="IPR012910">
    <property type="entry name" value="Plug_dom"/>
</dbReference>
<accession>A0ABP7SSG0</accession>
<sequence length="1043" mass="111482">MRFQPTLALSASALALSLGLATPAFAQSPAPATPNNNACQAAPGTPERASCPDDEQVGDTAGSTNAEGAPTTRNAAGEQEILVTGSRIRRNQFNTADSIQLITRKEATQSGFNSTAEILQSTAVTGGTAQINDTYGGFVTNGGPGVNTISLRGLGTTRTLVLLNGRRVAPAGSRGSVGSADLNVLPNAMIDRIEVLNTGASSVYGSDAIAGVINIVTRSRINGLVAEVQHNAPQIGAGTSRRYSLTGGWTNNRLRVAGSVEYFNRDRIRTGDVSFARCPTQFYGTNGSDFGAGDFIDPRTGQPKCFPLENGGTTVNTIGTPNFNATPTSGIVLAPGVPAGYTSTCNRFRPNPLVTTGPVPGYECVGGGALSTNIRDTSSPNSLREDLISPAKILTAFGQIAYESSALGNAEFYTEVLLNRRKSEQDQQRQFTIDYPFGSPLIPVGLRYPVAFLGPQAANPLVSVGVRVFADYGIYNNRQTVDFARLNGGVRGDLPFRDWRYDFFVGKSWSDSDYTTDLILQDRLNASLDVVAGATPGTFVCRNPIGGCVAAPVLSPAVVGGQFPAAWLDYITDPVTGNTKYRETTTAFNVDGSLLKLPAGDLSVALGIEYRKASINDQPSPESVRNNLAGFTSSTPTVGKDSVIEYYGEVEIPVLRNQLIREFTINASARYTDYKSYGGQTTYKVGGLLSPTSWLSFRGSYGTSYRAPALFEQFLGATTGFLGSTGDPCDNLASVTNVLVRDRCISEGLPVGTGPGFADTFRQRSSITVVGVGGAEAGLEAETSKALTFGGVFQPNFFGPNFGDLSISLDYFRVKVENGVSQLTAANVLSQCYANPERTTCDLITRSNFAADGAGTLRVIQSYVNISDAYVSGLDFNARYAREIGPGRFRAGAAITKFNNRYNRTFPTQTPLNVIGLINNPEYTGTFDASYTVRPVFFRWSMEWIGKTDAQAYAAGFGLTPQKYFYRTPNYYLNNVATGYESDDFSITFGIRNLFNKKPPEISADYTNLLGNVPLGAGYDLRGRTFFVNFSAAIDKALGRAGF</sequence>
<dbReference type="PANTHER" id="PTHR47234:SF2">
    <property type="entry name" value="TONB-DEPENDENT RECEPTOR"/>
    <property type="match status" value="1"/>
</dbReference>
<keyword evidence="14" id="KW-0675">Receptor</keyword>
<evidence type="ECO:0000256" key="6">
    <source>
        <dbReference type="ARBA" id="ARBA00023136"/>
    </source>
</evidence>
<evidence type="ECO:0000256" key="8">
    <source>
        <dbReference type="PROSITE-ProRule" id="PRU01360"/>
    </source>
</evidence>
<keyword evidence="3 8" id="KW-1134">Transmembrane beta strand</keyword>
<keyword evidence="11" id="KW-0732">Signal</keyword>
<evidence type="ECO:0000256" key="1">
    <source>
        <dbReference type="ARBA" id="ARBA00004571"/>
    </source>
</evidence>
<dbReference type="RefSeq" id="WP_344706618.1">
    <property type="nucleotide sequence ID" value="NZ_BAABBQ010000001.1"/>
</dbReference>
<dbReference type="InterPro" id="IPR000531">
    <property type="entry name" value="Beta-barrel_TonB"/>
</dbReference>
<comment type="similarity">
    <text evidence="8 9">Belongs to the TonB-dependent receptor family.</text>
</comment>
<evidence type="ECO:0000256" key="3">
    <source>
        <dbReference type="ARBA" id="ARBA00022452"/>
    </source>
</evidence>
<dbReference type="Pfam" id="PF00593">
    <property type="entry name" value="TonB_dep_Rec_b-barrel"/>
    <property type="match status" value="1"/>
</dbReference>
<dbReference type="InterPro" id="IPR037066">
    <property type="entry name" value="Plug_dom_sf"/>
</dbReference>
<keyword evidence="2 8" id="KW-0813">Transport</keyword>
<feature type="signal peptide" evidence="11">
    <location>
        <begin position="1"/>
        <end position="26"/>
    </location>
</feature>
<proteinExistence type="inferred from homology"/>
<dbReference type="EMBL" id="BAABBQ010000001">
    <property type="protein sequence ID" value="GAA4015923.1"/>
    <property type="molecule type" value="Genomic_DNA"/>
</dbReference>
<feature type="chain" id="PRO_5046611253" evidence="11">
    <location>
        <begin position="27"/>
        <end position="1043"/>
    </location>
</feature>
<dbReference type="Pfam" id="PF07715">
    <property type="entry name" value="Plug"/>
    <property type="match status" value="1"/>
</dbReference>
<evidence type="ECO:0000256" key="5">
    <source>
        <dbReference type="ARBA" id="ARBA00023077"/>
    </source>
</evidence>
<keyword evidence="5 9" id="KW-0798">TonB box</keyword>